<dbReference type="PROSITE" id="PS50113">
    <property type="entry name" value="PAC"/>
    <property type="match status" value="1"/>
</dbReference>
<dbReference type="Gene3D" id="3.40.50.2300">
    <property type="match status" value="1"/>
</dbReference>
<evidence type="ECO:0000256" key="3">
    <source>
        <dbReference type="ARBA" id="ARBA00012438"/>
    </source>
</evidence>
<dbReference type="PRINTS" id="PR00344">
    <property type="entry name" value="BCTRLSENSOR"/>
</dbReference>
<evidence type="ECO:0000256" key="11">
    <source>
        <dbReference type="ARBA" id="ARBA00022989"/>
    </source>
</evidence>
<comment type="caution">
    <text evidence="18">The sequence shown here is derived from an EMBL/GenBank/DDBJ whole genome shotgun (WGS) entry which is preliminary data.</text>
</comment>
<dbReference type="SUPFAM" id="SSF55785">
    <property type="entry name" value="PYP-like sensor domain (PAS domain)"/>
    <property type="match status" value="1"/>
</dbReference>
<dbReference type="InterPro" id="IPR005467">
    <property type="entry name" value="His_kinase_dom"/>
</dbReference>
<dbReference type="PANTHER" id="PTHR43065:SF42">
    <property type="entry name" value="TWO-COMPONENT SENSOR PPRA"/>
    <property type="match status" value="1"/>
</dbReference>
<dbReference type="CDD" id="cd00130">
    <property type="entry name" value="PAS"/>
    <property type="match status" value="1"/>
</dbReference>
<feature type="domain" description="Histidine kinase" evidence="14">
    <location>
        <begin position="441"/>
        <end position="664"/>
    </location>
</feature>
<dbReference type="SUPFAM" id="SSF55874">
    <property type="entry name" value="ATPase domain of HSP90 chaperone/DNA topoisomerase II/histidine kinase"/>
    <property type="match status" value="1"/>
</dbReference>
<dbReference type="InterPro" id="IPR004358">
    <property type="entry name" value="Sig_transdc_His_kin-like_C"/>
</dbReference>
<keyword evidence="5 13" id="KW-0597">Phosphoprotein</keyword>
<keyword evidence="6" id="KW-0808">Transferase</keyword>
<proteinExistence type="predicted"/>
<evidence type="ECO:0000256" key="12">
    <source>
        <dbReference type="ARBA" id="ARBA00023012"/>
    </source>
</evidence>
<keyword evidence="11" id="KW-1133">Transmembrane helix</keyword>
<dbReference type="SUPFAM" id="SSF47384">
    <property type="entry name" value="Homodimeric domain of signal transducing histidine kinase"/>
    <property type="match status" value="1"/>
</dbReference>
<dbReference type="EC" id="2.7.13.3" evidence="3"/>
<evidence type="ECO:0000256" key="10">
    <source>
        <dbReference type="ARBA" id="ARBA00022840"/>
    </source>
</evidence>
<dbReference type="PROSITE" id="PS50109">
    <property type="entry name" value="HIS_KIN"/>
    <property type="match status" value="1"/>
</dbReference>
<evidence type="ECO:0000256" key="1">
    <source>
        <dbReference type="ARBA" id="ARBA00000085"/>
    </source>
</evidence>
<dbReference type="InterPro" id="IPR003594">
    <property type="entry name" value="HATPase_dom"/>
</dbReference>
<dbReference type="GO" id="GO:0000155">
    <property type="term" value="F:phosphorelay sensor kinase activity"/>
    <property type="evidence" value="ECO:0007669"/>
    <property type="project" value="InterPro"/>
</dbReference>
<dbReference type="Pfam" id="PF13426">
    <property type="entry name" value="PAS_9"/>
    <property type="match status" value="1"/>
</dbReference>
<evidence type="ECO:0000259" key="15">
    <source>
        <dbReference type="PROSITE" id="PS50110"/>
    </source>
</evidence>
<evidence type="ECO:0000256" key="9">
    <source>
        <dbReference type="ARBA" id="ARBA00022777"/>
    </source>
</evidence>
<dbReference type="InterPro" id="IPR036890">
    <property type="entry name" value="HATPase_C_sf"/>
</dbReference>
<dbReference type="InterPro" id="IPR036097">
    <property type="entry name" value="HisK_dim/P_sf"/>
</dbReference>
<gene>
    <name evidence="18" type="ORF">DBT_1569</name>
</gene>
<dbReference type="PROSITE" id="PS50112">
    <property type="entry name" value="PAS"/>
    <property type="match status" value="1"/>
</dbReference>
<dbReference type="Proteomes" id="UP000093080">
    <property type="component" value="Unassembled WGS sequence"/>
</dbReference>
<dbReference type="PROSITE" id="PS50110">
    <property type="entry name" value="RESPONSE_REGULATORY"/>
    <property type="match status" value="1"/>
</dbReference>
<dbReference type="InterPro" id="IPR001789">
    <property type="entry name" value="Sig_transdc_resp-reg_receiver"/>
</dbReference>
<dbReference type="SMART" id="SM00448">
    <property type="entry name" value="REC"/>
    <property type="match status" value="1"/>
</dbReference>
<feature type="modified residue" description="4-aspartylphosphate" evidence="13">
    <location>
        <position position="738"/>
    </location>
</feature>
<evidence type="ECO:0000256" key="2">
    <source>
        <dbReference type="ARBA" id="ARBA00004651"/>
    </source>
</evidence>
<dbReference type="InterPro" id="IPR003661">
    <property type="entry name" value="HisK_dim/P_dom"/>
</dbReference>
<dbReference type="InterPro" id="IPR000700">
    <property type="entry name" value="PAS-assoc_C"/>
</dbReference>
<keyword evidence="19" id="KW-1185">Reference proteome</keyword>
<dbReference type="SMART" id="SM00091">
    <property type="entry name" value="PAS"/>
    <property type="match status" value="1"/>
</dbReference>
<evidence type="ECO:0000256" key="7">
    <source>
        <dbReference type="ARBA" id="ARBA00022692"/>
    </source>
</evidence>
<feature type="domain" description="Response regulatory" evidence="15">
    <location>
        <begin position="687"/>
        <end position="800"/>
    </location>
</feature>
<evidence type="ECO:0000256" key="13">
    <source>
        <dbReference type="PROSITE-ProRule" id="PRU00169"/>
    </source>
</evidence>
<dbReference type="SMART" id="SM00086">
    <property type="entry name" value="PAC"/>
    <property type="match status" value="1"/>
</dbReference>
<dbReference type="SMART" id="SM00388">
    <property type="entry name" value="HisKA"/>
    <property type="match status" value="1"/>
</dbReference>
<dbReference type="SUPFAM" id="SSF52172">
    <property type="entry name" value="CheY-like"/>
    <property type="match status" value="1"/>
</dbReference>
<evidence type="ECO:0000259" key="16">
    <source>
        <dbReference type="PROSITE" id="PS50112"/>
    </source>
</evidence>
<evidence type="ECO:0000256" key="6">
    <source>
        <dbReference type="ARBA" id="ARBA00022679"/>
    </source>
</evidence>
<dbReference type="PATRIC" id="fig|1156395.6.peg.1583"/>
<dbReference type="Gene3D" id="3.30.450.20">
    <property type="entry name" value="PAS domain"/>
    <property type="match status" value="2"/>
</dbReference>
<dbReference type="GO" id="GO:0005524">
    <property type="term" value="F:ATP binding"/>
    <property type="evidence" value="ECO:0007669"/>
    <property type="project" value="UniProtKB-KW"/>
</dbReference>
<evidence type="ECO:0000259" key="14">
    <source>
        <dbReference type="PROSITE" id="PS50109"/>
    </source>
</evidence>
<dbReference type="InterPro" id="IPR029151">
    <property type="entry name" value="Sensor-like_sf"/>
</dbReference>
<dbReference type="Gene3D" id="3.30.565.10">
    <property type="entry name" value="Histidine kinase-like ATPase, C-terminal domain"/>
    <property type="match status" value="1"/>
</dbReference>
<dbReference type="GO" id="GO:0005886">
    <property type="term" value="C:plasma membrane"/>
    <property type="evidence" value="ECO:0007669"/>
    <property type="project" value="UniProtKB-SubCell"/>
</dbReference>
<keyword evidence="10" id="KW-0067">ATP-binding</keyword>
<keyword evidence="11" id="KW-0472">Membrane</keyword>
<dbReference type="Gene3D" id="1.10.287.130">
    <property type="match status" value="1"/>
</dbReference>
<dbReference type="PANTHER" id="PTHR43065">
    <property type="entry name" value="SENSOR HISTIDINE KINASE"/>
    <property type="match status" value="1"/>
</dbReference>
<evidence type="ECO:0000259" key="17">
    <source>
        <dbReference type="PROSITE" id="PS50113"/>
    </source>
</evidence>
<dbReference type="AlphaFoldDB" id="A0A1B9F5D2"/>
<evidence type="ECO:0000313" key="19">
    <source>
        <dbReference type="Proteomes" id="UP000093080"/>
    </source>
</evidence>
<dbReference type="NCBIfam" id="TIGR00229">
    <property type="entry name" value="sensory_box"/>
    <property type="match status" value="1"/>
</dbReference>
<keyword evidence="9 18" id="KW-0418">Kinase</keyword>
<evidence type="ECO:0000256" key="4">
    <source>
        <dbReference type="ARBA" id="ARBA00022475"/>
    </source>
</evidence>
<organism evidence="18 19">
    <name type="scientific">Dissulfuribacter thermophilus</name>
    <dbReference type="NCBI Taxonomy" id="1156395"/>
    <lineage>
        <taxon>Bacteria</taxon>
        <taxon>Pseudomonadati</taxon>
        <taxon>Thermodesulfobacteriota</taxon>
        <taxon>Dissulfuribacteria</taxon>
        <taxon>Dissulfuribacterales</taxon>
        <taxon>Dissulfuribacteraceae</taxon>
        <taxon>Dissulfuribacter</taxon>
    </lineage>
</organism>
<dbReference type="InterPro" id="IPR000014">
    <property type="entry name" value="PAS"/>
</dbReference>
<evidence type="ECO:0000256" key="5">
    <source>
        <dbReference type="ARBA" id="ARBA00022553"/>
    </source>
</evidence>
<dbReference type="Pfam" id="PF00072">
    <property type="entry name" value="Response_reg"/>
    <property type="match status" value="1"/>
</dbReference>
<dbReference type="CDD" id="cd12914">
    <property type="entry name" value="PDC1_DGC_like"/>
    <property type="match status" value="1"/>
</dbReference>
<evidence type="ECO:0000256" key="8">
    <source>
        <dbReference type="ARBA" id="ARBA00022741"/>
    </source>
</evidence>
<name>A0A1B9F5D2_9BACT</name>
<feature type="domain" description="PAC" evidence="17">
    <location>
        <begin position="375"/>
        <end position="428"/>
    </location>
</feature>
<keyword evidence="4" id="KW-1003">Cell membrane</keyword>
<keyword evidence="12" id="KW-0902">Two-component regulatory system</keyword>
<dbReference type="SUPFAM" id="SSF103190">
    <property type="entry name" value="Sensory domain-like"/>
    <property type="match status" value="1"/>
</dbReference>
<dbReference type="InterPro" id="IPR001610">
    <property type="entry name" value="PAC"/>
</dbReference>
<comment type="subcellular location">
    <subcellularLocation>
        <location evidence="2">Cell membrane</location>
        <topology evidence="2">Multi-pass membrane protein</topology>
    </subcellularLocation>
</comment>
<comment type="catalytic activity">
    <reaction evidence="1">
        <text>ATP + protein L-histidine = ADP + protein N-phospho-L-histidine.</text>
        <dbReference type="EC" id="2.7.13.3"/>
    </reaction>
</comment>
<dbReference type="CDD" id="cd00082">
    <property type="entry name" value="HisKA"/>
    <property type="match status" value="1"/>
</dbReference>
<dbReference type="InterPro" id="IPR011006">
    <property type="entry name" value="CheY-like_superfamily"/>
</dbReference>
<feature type="domain" description="PAS" evidence="16">
    <location>
        <begin position="304"/>
        <end position="362"/>
    </location>
</feature>
<accession>A0A1B9F5D2</accession>
<evidence type="ECO:0000313" key="18">
    <source>
        <dbReference type="EMBL" id="OCC15083.1"/>
    </source>
</evidence>
<dbReference type="InterPro" id="IPR035965">
    <property type="entry name" value="PAS-like_dom_sf"/>
</dbReference>
<dbReference type="CDD" id="cd00156">
    <property type="entry name" value="REC"/>
    <property type="match status" value="1"/>
</dbReference>
<keyword evidence="7" id="KW-0812">Transmembrane</keyword>
<dbReference type="Pfam" id="PF00512">
    <property type="entry name" value="HisKA"/>
    <property type="match status" value="1"/>
</dbReference>
<dbReference type="SMART" id="SM00387">
    <property type="entry name" value="HATPase_c"/>
    <property type="match status" value="1"/>
</dbReference>
<dbReference type="EMBL" id="MAGO01000007">
    <property type="protein sequence ID" value="OCC15083.1"/>
    <property type="molecule type" value="Genomic_DNA"/>
</dbReference>
<keyword evidence="8" id="KW-0547">Nucleotide-binding</keyword>
<dbReference type="STRING" id="1156395.DBT_1569"/>
<dbReference type="Pfam" id="PF02518">
    <property type="entry name" value="HATPase_c"/>
    <property type="match status" value="1"/>
</dbReference>
<reference evidence="18 19" key="1">
    <citation type="submission" date="2016-06" db="EMBL/GenBank/DDBJ databases">
        <title>Respiratory ammonification of nitrate coupled to the oxidation of elemental sulfur in deep-sea autotrophic thermophilic bacteria.</title>
        <authorList>
            <person name="Slobodkina G.B."/>
            <person name="Mardanov A.V."/>
            <person name="Ravin N.V."/>
            <person name="Frolova A.A."/>
            <person name="Viryasiv M.B."/>
            <person name="Chernyh N.A."/>
            <person name="Bonch-Osmolovskaya E.A."/>
            <person name="Slobodkin A.I."/>
        </authorList>
    </citation>
    <scope>NUCLEOTIDE SEQUENCE [LARGE SCALE GENOMIC DNA]</scope>
    <source>
        <strain evidence="18 19">S69</strain>
    </source>
</reference>
<sequence>MSGFIAFYFINHFTLDYKRQYLKNSRSELKIFRERIIEFEDRCYKELKLLASHPVVKNAISLGEKGWTGLSLLEMELGASTIFIMDKTGTIIASSSDSFIGKNLGFRKYFKEAINGKSNIYFGKGITTNRVGAYFARPLTDKTGSISHVLVMKMPFENIIKSGFNALGAIMINRDGGVLLGPVEMVDNTLFDIEPERLDALRKSKIFGNAALTSLKFKRISPELLIDNKGKKYFFITLPIEQGQWFLAQLVPYKKILQKTGSLVAVYFVLLCSFVLLALKYFHNKEWIIQLDKEISLRKRAEGLQYLLTSIIEKGSEGVIITDKNGIIEYTNSAISKITGYSREELPGKNIRLFKSGIHGQDFYVTMGAQLKKGHSWHGRMTNKRKDGTFYEADVTIFPILDETNQKKYVCIQRDVTNEVQLERQLFQAQKMEAIGTLAGGVAHDFNNLLTALQGYAEIGILKLEPDAPVQKYFKQILSVCKKASQLVKQLLIFSRQEVSEKVRLNLNTTIEELFKMLNRLIGENINITLRLSPELPDINADPVNIEQILVNLVVNARDAMPGGGEITIETSVIEIDDEQAQSIPNAQSGKYVRLSIEDTGEGIPRKIVDKIFDPFFTTKGPGKGTGLGLSVVYSIVKQHGGWVNVYSELQKGTVFKIYFPIAQNTHQEPIDKAEETSKDIDGQGRIILFIEDEITVRNIGGEYLRDLNFEVLLAKDIKEAQRIYDEHRKEISVIISDLMLPDGNGFEFIKELKPKCPVIFCTGYINQLDIKTEIKNLGYHFIQKPYSEKDLVAILSTSLQL</sequence>
<protein>
    <recommendedName>
        <fullName evidence="3">histidine kinase</fullName>
        <ecNumber evidence="3">2.7.13.3</ecNumber>
    </recommendedName>
</protein>